<dbReference type="Proteomes" id="UP001500909">
    <property type="component" value="Unassembled WGS sequence"/>
</dbReference>
<protein>
    <recommendedName>
        <fullName evidence="2">Histidine kinase/HSP90-like ATPase domain-containing protein</fullName>
    </recommendedName>
</protein>
<evidence type="ECO:0000259" key="2">
    <source>
        <dbReference type="SMART" id="SM00387"/>
    </source>
</evidence>
<comment type="caution">
    <text evidence="3">The sequence shown here is derived from an EMBL/GenBank/DDBJ whole genome shotgun (WGS) entry which is preliminary data.</text>
</comment>
<dbReference type="SMART" id="SM00387">
    <property type="entry name" value="HATPase_c"/>
    <property type="match status" value="1"/>
</dbReference>
<evidence type="ECO:0000256" key="1">
    <source>
        <dbReference type="ARBA" id="ARBA00022527"/>
    </source>
</evidence>
<dbReference type="PANTHER" id="PTHR35526:SF3">
    <property type="entry name" value="ANTI-SIGMA-F FACTOR RSBW"/>
    <property type="match status" value="1"/>
</dbReference>
<accession>A0ABP3JC45</accession>
<dbReference type="SUPFAM" id="SSF55874">
    <property type="entry name" value="ATPase domain of HSP90 chaperone/DNA topoisomerase II/histidine kinase"/>
    <property type="match status" value="1"/>
</dbReference>
<reference evidence="4" key="1">
    <citation type="journal article" date="2019" name="Int. J. Syst. Evol. Microbiol.">
        <title>The Global Catalogue of Microorganisms (GCM) 10K type strain sequencing project: providing services to taxonomists for standard genome sequencing and annotation.</title>
        <authorList>
            <consortium name="The Broad Institute Genomics Platform"/>
            <consortium name="The Broad Institute Genome Sequencing Center for Infectious Disease"/>
            <person name="Wu L."/>
            <person name="Ma J."/>
        </authorList>
    </citation>
    <scope>NUCLEOTIDE SEQUENCE [LARGE SCALE GENOMIC DNA]</scope>
    <source>
        <strain evidence="4">JCM 4805</strain>
    </source>
</reference>
<dbReference type="PANTHER" id="PTHR35526">
    <property type="entry name" value="ANTI-SIGMA-F FACTOR RSBW-RELATED"/>
    <property type="match status" value="1"/>
</dbReference>
<dbReference type="InterPro" id="IPR036890">
    <property type="entry name" value="HATPase_C_sf"/>
</dbReference>
<evidence type="ECO:0000313" key="3">
    <source>
        <dbReference type="EMBL" id="GAA0448645.1"/>
    </source>
</evidence>
<dbReference type="InterPro" id="IPR003594">
    <property type="entry name" value="HATPase_dom"/>
</dbReference>
<sequence>MKEQRLLELEFTFSDMPLVRITLAATLLRTGLSRSVRDALTQAVLEAVANAVEHGGGKGLLTVRTSEGEVRCAVTDSGPGPAAVLLEREAAVSDTTEEDTADEGHGLQIAETLTDRIELRPGLGGRGTTVVLVVSRNRSPGYVH</sequence>
<dbReference type="Gene3D" id="3.30.565.10">
    <property type="entry name" value="Histidine kinase-like ATPase, C-terminal domain"/>
    <property type="match status" value="1"/>
</dbReference>
<dbReference type="RefSeq" id="WP_346093414.1">
    <property type="nucleotide sequence ID" value="NZ_BAAABY010000009.1"/>
</dbReference>
<keyword evidence="1" id="KW-0723">Serine/threonine-protein kinase</keyword>
<gene>
    <name evidence="3" type="ORF">GCM10010361_10800</name>
</gene>
<dbReference type="InterPro" id="IPR050267">
    <property type="entry name" value="Anti-sigma-factor_SerPK"/>
</dbReference>
<dbReference type="CDD" id="cd16936">
    <property type="entry name" value="HATPase_RsbW-like"/>
    <property type="match status" value="1"/>
</dbReference>
<dbReference type="Pfam" id="PF13581">
    <property type="entry name" value="HATPase_c_2"/>
    <property type="match status" value="1"/>
</dbReference>
<dbReference type="EMBL" id="BAAABY010000009">
    <property type="protein sequence ID" value="GAA0448645.1"/>
    <property type="molecule type" value="Genomic_DNA"/>
</dbReference>
<organism evidence="3 4">
    <name type="scientific">Streptomyces olivaceiscleroticus</name>
    <dbReference type="NCBI Taxonomy" id="68245"/>
    <lineage>
        <taxon>Bacteria</taxon>
        <taxon>Bacillati</taxon>
        <taxon>Actinomycetota</taxon>
        <taxon>Actinomycetes</taxon>
        <taxon>Kitasatosporales</taxon>
        <taxon>Streptomycetaceae</taxon>
        <taxon>Streptomyces</taxon>
    </lineage>
</organism>
<keyword evidence="4" id="KW-1185">Reference proteome</keyword>
<feature type="domain" description="Histidine kinase/HSP90-like ATPase" evidence="2">
    <location>
        <begin position="35"/>
        <end position="138"/>
    </location>
</feature>
<proteinExistence type="predicted"/>
<evidence type="ECO:0000313" key="4">
    <source>
        <dbReference type="Proteomes" id="UP001500909"/>
    </source>
</evidence>
<keyword evidence="1" id="KW-0808">Transferase</keyword>
<keyword evidence="1" id="KW-0418">Kinase</keyword>
<name>A0ABP3JC45_9ACTN</name>